<feature type="domain" description="Helicase/UvrB N-terminal" evidence="1">
    <location>
        <begin position="149"/>
        <end position="296"/>
    </location>
</feature>
<keyword evidence="2" id="KW-0547">Nucleotide-binding</keyword>
<dbReference type="EMBL" id="JBHTAT010000005">
    <property type="protein sequence ID" value="MFC7257303.1"/>
    <property type="molecule type" value="Genomic_DNA"/>
</dbReference>
<evidence type="ECO:0000259" key="1">
    <source>
        <dbReference type="Pfam" id="PF04851"/>
    </source>
</evidence>
<gene>
    <name evidence="2" type="ORF">ACFQKE_18800</name>
</gene>
<evidence type="ECO:0000313" key="2">
    <source>
        <dbReference type="EMBL" id="MFC7257303.1"/>
    </source>
</evidence>
<name>A0ABD6A2Y7_9EURY</name>
<keyword evidence="2" id="KW-0067">ATP-binding</keyword>
<keyword evidence="2" id="KW-0378">Hydrolase</keyword>
<evidence type="ECO:0000313" key="3">
    <source>
        <dbReference type="Proteomes" id="UP001596434"/>
    </source>
</evidence>
<dbReference type="GO" id="GO:0004386">
    <property type="term" value="F:helicase activity"/>
    <property type="evidence" value="ECO:0007669"/>
    <property type="project" value="UniProtKB-KW"/>
</dbReference>
<dbReference type="Gene3D" id="3.40.50.300">
    <property type="entry name" value="P-loop containing nucleotide triphosphate hydrolases"/>
    <property type="match status" value="1"/>
</dbReference>
<dbReference type="InterPro" id="IPR006935">
    <property type="entry name" value="Helicase/UvrB_N"/>
</dbReference>
<dbReference type="AlphaFoldDB" id="A0ABD6A2Y7"/>
<organism evidence="2 3">
    <name type="scientific">Haloplanus litoreus</name>
    <dbReference type="NCBI Taxonomy" id="767515"/>
    <lineage>
        <taxon>Archaea</taxon>
        <taxon>Methanobacteriati</taxon>
        <taxon>Methanobacteriota</taxon>
        <taxon>Stenosarchaea group</taxon>
        <taxon>Halobacteria</taxon>
        <taxon>Halobacteriales</taxon>
        <taxon>Haloferacaceae</taxon>
        <taxon>Haloplanus</taxon>
    </lineage>
</organism>
<proteinExistence type="predicted"/>
<sequence>MSRSALEKLRKRMALTAYFRDAFGVDDPNDPSSVRQYYEELDNQEEGYDDEGRSDVYRFVSFKSDGDVLTPEQLLQYDENVRAHTEALNERRSDPITLKPFQVLACLMTEAYLDRVVNNREAFLANLNEFVNEQNEEKGRIKFPKFDDSDLDKLAFWMATGSGKTLLMHINYYQYLDYVEDSEDLPENILLVTPNEGLSEQHIEDLHESSIPCHHFNADTIELQGAGENPVKVIEIQKLVEEKEGEGLSVEVESFGHNNLVLVDEGHKGSGKGQTWRKLRESLAEDGFTFEYSATFGQALSKASVDVEEEYGKSILFDYSYPRFYDDGYGKDYHIVNLESEVDTDLRDRYLLANLLTYYEQIHVFNQDPDTVRNTYNIKFPLLVFVGHTVNAATQSEVSKNEDRTLTDVEKSLNFMAKVLRNEDNWVPEAIDRVLQKDAGLVDDDEIDPFGDALEALRDTDLDGDDIYDQLLEEMFHVRASSGLDLVNIENADGEIGLRASGTDDYFGVINIGGDRVFLDRVEGEYEHITVESDQFKKSLFRSINKRDSPINVLMGSRKFIEGWDSWRVSTMGLMNFGRGEGSQVIQLFGRGVRLLGKDRTLKRSSELEVDPPSNLPLLETLNVFGVRADYMAQFRDYLSDEGIDTEPREVVEIETQTQDHFQNQGLLVVRPEVDSEYVDEVNLELEATGDITPEIDIMPQVGVLSSRDESANEVDEKEPQTIPEEYLDLLDWHEIYRKVWQFRKEKGYRNLVCEKRILQKILSNEYYTLYCPESMLEVEHVDDLEQIQQIAVMVLRKYIKEFYSGRQSNWEQSQLSYVPMDDELTREQGNFFDRYTLSVKTSAEDFLSELQEAVEDDSLYTNADGKPNRVHFDRHLYFPLIAEETSIDEEDIDYSPPPLNKGEKRLVTNLKSYFQSPDGQNILDSWEVYLLRNQSRGKGVGLLSDGNRFFPDFIMWLQNGDTQHIVFLEPHGMVREGEPVEDHRVKFYDGIDSYESELAERTGKDHVSLHSYVISQTNLNDLRDLSRVDTREEFHEAGLYFPNEVSQIVEDVLESASAESQKTTAE</sequence>
<dbReference type="InterPro" id="IPR027417">
    <property type="entry name" value="P-loop_NTPase"/>
</dbReference>
<keyword evidence="3" id="KW-1185">Reference proteome</keyword>
<comment type="caution">
    <text evidence="2">The sequence shown here is derived from an EMBL/GenBank/DDBJ whole genome shotgun (WGS) entry which is preliminary data.</text>
</comment>
<protein>
    <submittedName>
        <fullName evidence="2">DEAD/DEAH box helicase family protein</fullName>
    </submittedName>
</protein>
<dbReference type="Proteomes" id="UP001596434">
    <property type="component" value="Unassembled WGS sequence"/>
</dbReference>
<dbReference type="Pfam" id="PF04851">
    <property type="entry name" value="ResIII"/>
    <property type="match status" value="1"/>
</dbReference>
<reference evidence="2 3" key="1">
    <citation type="journal article" date="2019" name="Int. J. Syst. Evol. Microbiol.">
        <title>The Global Catalogue of Microorganisms (GCM) 10K type strain sequencing project: providing services to taxonomists for standard genome sequencing and annotation.</title>
        <authorList>
            <consortium name="The Broad Institute Genomics Platform"/>
            <consortium name="The Broad Institute Genome Sequencing Center for Infectious Disease"/>
            <person name="Wu L."/>
            <person name="Ma J."/>
        </authorList>
    </citation>
    <scope>NUCLEOTIDE SEQUENCE [LARGE SCALE GENOMIC DNA]</scope>
    <source>
        <strain evidence="2 3">GX21</strain>
    </source>
</reference>
<dbReference type="RefSeq" id="WP_340696187.1">
    <property type="nucleotide sequence ID" value="NZ_JBHTAT010000005.1"/>
</dbReference>
<dbReference type="SUPFAM" id="SSF52540">
    <property type="entry name" value="P-loop containing nucleoside triphosphate hydrolases"/>
    <property type="match status" value="1"/>
</dbReference>
<dbReference type="GeneID" id="96955608"/>
<keyword evidence="2" id="KW-0347">Helicase</keyword>
<accession>A0ABD6A2Y7</accession>